<feature type="compositionally biased region" description="Basic and acidic residues" evidence="1">
    <location>
        <begin position="818"/>
        <end position="828"/>
    </location>
</feature>
<organism evidence="3 4">
    <name type="scientific">Endocarpon pusillum</name>
    <dbReference type="NCBI Taxonomy" id="364733"/>
    <lineage>
        <taxon>Eukaryota</taxon>
        <taxon>Fungi</taxon>
        <taxon>Dikarya</taxon>
        <taxon>Ascomycota</taxon>
        <taxon>Pezizomycotina</taxon>
        <taxon>Eurotiomycetes</taxon>
        <taxon>Chaetothyriomycetidae</taxon>
        <taxon>Verrucariales</taxon>
        <taxon>Verrucariaceae</taxon>
        <taxon>Endocarpon</taxon>
    </lineage>
</organism>
<feature type="compositionally biased region" description="Basic and acidic residues" evidence="1">
    <location>
        <begin position="582"/>
        <end position="597"/>
    </location>
</feature>
<protein>
    <recommendedName>
        <fullName evidence="2">Oxidoreductase acuF-like C2H2 type zinc-finger domain-containing protein</fullName>
    </recommendedName>
</protein>
<evidence type="ECO:0000256" key="1">
    <source>
        <dbReference type="SAM" id="MobiDB-lite"/>
    </source>
</evidence>
<keyword evidence="4" id="KW-1185">Reference proteome</keyword>
<feature type="compositionally biased region" description="Basic and acidic residues" evidence="1">
    <location>
        <begin position="560"/>
        <end position="569"/>
    </location>
</feature>
<dbReference type="EMBL" id="JAACFV010000046">
    <property type="protein sequence ID" value="KAF7509028.1"/>
    <property type="molecule type" value="Genomic_DNA"/>
</dbReference>
<dbReference type="PANTHER" id="PTHR35391">
    <property type="entry name" value="C2H2-TYPE DOMAIN-CONTAINING PROTEIN-RELATED"/>
    <property type="match status" value="1"/>
</dbReference>
<dbReference type="Pfam" id="PF20566">
    <property type="entry name" value="Eap1"/>
    <property type="match status" value="1"/>
</dbReference>
<feature type="compositionally biased region" description="Basic and acidic residues" evidence="1">
    <location>
        <begin position="874"/>
        <end position="889"/>
    </location>
</feature>
<feature type="compositionally biased region" description="Polar residues" evidence="1">
    <location>
        <begin position="797"/>
        <end position="807"/>
    </location>
</feature>
<dbReference type="InterPro" id="IPR058925">
    <property type="entry name" value="zf-C2H2_AcuF"/>
</dbReference>
<feature type="compositionally biased region" description="Basic and acidic residues" evidence="1">
    <location>
        <begin position="651"/>
        <end position="692"/>
    </location>
</feature>
<feature type="domain" description="Oxidoreductase acuF-like C2H2 type zinc-finger" evidence="2">
    <location>
        <begin position="307"/>
        <end position="333"/>
    </location>
</feature>
<feature type="compositionally biased region" description="Polar residues" evidence="1">
    <location>
        <begin position="483"/>
        <end position="503"/>
    </location>
</feature>
<dbReference type="InterPro" id="IPR046784">
    <property type="entry name" value="Eap1"/>
</dbReference>
<feature type="region of interest" description="Disordered" evidence="1">
    <location>
        <begin position="796"/>
        <end position="831"/>
    </location>
</feature>
<comment type="caution">
    <text evidence="3">The sequence shown here is derived from an EMBL/GenBank/DDBJ whole genome shotgun (WGS) entry which is preliminary data.</text>
</comment>
<dbReference type="AlphaFoldDB" id="A0A8H7AH54"/>
<dbReference type="OrthoDB" id="2504266at2759"/>
<feature type="region of interest" description="Disordered" evidence="1">
    <location>
        <begin position="469"/>
        <end position="538"/>
    </location>
</feature>
<feature type="region of interest" description="Disordered" evidence="1">
    <location>
        <begin position="746"/>
        <end position="778"/>
    </location>
</feature>
<dbReference type="Proteomes" id="UP000606974">
    <property type="component" value="Unassembled WGS sequence"/>
</dbReference>
<feature type="compositionally biased region" description="Basic and acidic residues" evidence="1">
    <location>
        <begin position="609"/>
        <end position="618"/>
    </location>
</feature>
<feature type="region of interest" description="Disordered" evidence="1">
    <location>
        <begin position="847"/>
        <end position="889"/>
    </location>
</feature>
<reference evidence="3" key="1">
    <citation type="submission" date="2020-02" db="EMBL/GenBank/DDBJ databases">
        <authorList>
            <person name="Palmer J.M."/>
        </authorList>
    </citation>
    <scope>NUCLEOTIDE SEQUENCE</scope>
    <source>
        <strain evidence="3">EPUS1.4</strain>
        <tissue evidence="3">Thallus</tissue>
    </source>
</reference>
<gene>
    <name evidence="3" type="ORF">GJ744_008423</name>
</gene>
<evidence type="ECO:0000259" key="2">
    <source>
        <dbReference type="Pfam" id="PF26082"/>
    </source>
</evidence>
<feature type="compositionally biased region" description="Polar residues" evidence="1">
    <location>
        <begin position="756"/>
        <end position="767"/>
    </location>
</feature>
<name>A0A8H7AH54_9EURO</name>
<dbReference type="Pfam" id="PF26082">
    <property type="entry name" value="zf-C2H2_AcuF"/>
    <property type="match status" value="1"/>
</dbReference>
<feature type="region of interest" description="Disordered" evidence="1">
    <location>
        <begin position="554"/>
        <end position="698"/>
    </location>
</feature>
<evidence type="ECO:0000313" key="4">
    <source>
        <dbReference type="Proteomes" id="UP000606974"/>
    </source>
</evidence>
<accession>A0A8H7AH54</accession>
<sequence length="889" mass="99291">MGDSIALSSKDCIAYFTQLSALLDKETLQQPPVSLPTCVDELGRFRIWANNIGALLDLELENSLDHRLREAPKLRLRIIDFLDDLRESLGDACAIVSKRKDNRRATIQARNTAYGTTELQEIFESVKDTITSLMKVSIIIRNATPRDRYARAETAIKKQFLDYFDVGHVGHKYPKVESQKWLKARLGNAITKRRCFLKYCRDHHQKFSATSDVKEHGVKSVANIGELILPKCDGPSSNLKTRTISVRSGPDSTIAPTAASTLHVSSLEVEGDISDSYSQSSYATSLGEDSADTTLRVPRLAEITTSFPFECPYCWTLLDIKHEARWRRHVYRDMRPYVCTFENCDMKLFADKHEWFDHELEIHRTEWCCRLCSHAPHTNAASFKAHTRQHAPHSTAEQLEILSRASKQQVGSIPASACPLCDWETLLRNINMDTRSDEVLVVTPKQFRHHLGHHMEQLALFALPRNIQPDDEDADSNKAASLAGSQSLSKVHSSAWGTEASRSSWDDSKPPDLTSPKSQPTLVPDRGAGGQPGDPAMAEVDHDFEDLVQTIMGVTPQQAGRDRGTRRPDSPLPLQQASSDPQSHEPGPRTPPPRDKPALLPSSELHPAVTEKELRPEDTVIALTGMTGVDRPSKAEQDPESMDATGTNEPRPAHTQEEFRRWKERMKAAAEGRDKIPERQEMIPQPEIKKPEPPPMPAFLEIADVESGAGMDKFFASYGEKKTSSEQKPAEVKAYRKSRFAALFSSQSEDDLKDASLTNSAEMTRTSMMPGPEAATAPIDANKADQEHFQRVLQILANRSSNNTPQSGPALKPSKHIANPERPQRAPEEQQSILVDVLDERNQAKAQGVLAKDQVSTGKRELLSPEPNEIQPHILREPTPNRDADLYYD</sequence>
<evidence type="ECO:0000313" key="3">
    <source>
        <dbReference type="EMBL" id="KAF7509028.1"/>
    </source>
</evidence>
<dbReference type="PANTHER" id="PTHR35391:SF7">
    <property type="entry name" value="C2H2-TYPE DOMAIN-CONTAINING PROTEIN"/>
    <property type="match status" value="1"/>
</dbReference>
<proteinExistence type="predicted"/>